<protein>
    <submittedName>
        <fullName evidence="2">Uncharacterized protein</fullName>
    </submittedName>
</protein>
<dbReference type="InParanoid" id="C1EGP6"/>
<dbReference type="RefSeq" id="XP_002506105.1">
    <property type="nucleotide sequence ID" value="XM_002506059.1"/>
</dbReference>
<reference evidence="2 3" key="1">
    <citation type="journal article" date="2009" name="Science">
        <title>Green evolution and dynamic adaptations revealed by genomes of the marine picoeukaryotes Micromonas.</title>
        <authorList>
            <person name="Worden A.Z."/>
            <person name="Lee J.H."/>
            <person name="Mock T."/>
            <person name="Rouze P."/>
            <person name="Simmons M.P."/>
            <person name="Aerts A.L."/>
            <person name="Allen A.E."/>
            <person name="Cuvelier M.L."/>
            <person name="Derelle E."/>
            <person name="Everett M.V."/>
            <person name="Foulon E."/>
            <person name="Grimwood J."/>
            <person name="Gundlach H."/>
            <person name="Henrissat B."/>
            <person name="Napoli C."/>
            <person name="McDonald S.M."/>
            <person name="Parker M.S."/>
            <person name="Rombauts S."/>
            <person name="Salamov A."/>
            <person name="Von Dassow P."/>
            <person name="Badger J.H."/>
            <person name="Coutinho P.M."/>
            <person name="Demir E."/>
            <person name="Dubchak I."/>
            <person name="Gentemann C."/>
            <person name="Eikrem W."/>
            <person name="Gready J.E."/>
            <person name="John U."/>
            <person name="Lanier W."/>
            <person name="Lindquist E.A."/>
            <person name="Lucas S."/>
            <person name="Mayer K.F."/>
            <person name="Moreau H."/>
            <person name="Not F."/>
            <person name="Otillar R."/>
            <person name="Panaud O."/>
            <person name="Pangilinan J."/>
            <person name="Paulsen I."/>
            <person name="Piegu B."/>
            <person name="Poliakov A."/>
            <person name="Robbens S."/>
            <person name="Schmutz J."/>
            <person name="Toulza E."/>
            <person name="Wyss T."/>
            <person name="Zelensky A."/>
            <person name="Zhou K."/>
            <person name="Armbrust E.V."/>
            <person name="Bhattacharya D."/>
            <person name="Goodenough U.W."/>
            <person name="Van de Peer Y."/>
            <person name="Grigoriev I.V."/>
        </authorList>
    </citation>
    <scope>NUCLEOTIDE SEQUENCE [LARGE SCALE GENOMIC DNA]</scope>
    <source>
        <strain evidence="3">RCC299 / NOUM17</strain>
    </source>
</reference>
<proteinExistence type="predicted"/>
<organism evidence="2 3">
    <name type="scientific">Micromonas commoda (strain RCC299 / NOUM17 / CCMP2709)</name>
    <name type="common">Picoplanktonic green alga</name>
    <dbReference type="NCBI Taxonomy" id="296587"/>
    <lineage>
        <taxon>Eukaryota</taxon>
        <taxon>Viridiplantae</taxon>
        <taxon>Chlorophyta</taxon>
        <taxon>Mamiellophyceae</taxon>
        <taxon>Mamiellales</taxon>
        <taxon>Mamiellaceae</taxon>
        <taxon>Micromonas</taxon>
    </lineage>
</organism>
<feature type="compositionally biased region" description="Polar residues" evidence="1">
    <location>
        <begin position="32"/>
        <end position="42"/>
    </location>
</feature>
<dbReference type="eggNOG" id="ENOG502SXAV">
    <property type="taxonomic scope" value="Eukaryota"/>
</dbReference>
<accession>C1EGP6</accession>
<dbReference type="KEGG" id="mis:MICPUN_63948"/>
<dbReference type="AlphaFoldDB" id="C1EGP6"/>
<feature type="compositionally biased region" description="Polar residues" evidence="1">
    <location>
        <begin position="1"/>
        <end position="12"/>
    </location>
</feature>
<name>C1EGP6_MICCC</name>
<feature type="region of interest" description="Disordered" evidence="1">
    <location>
        <begin position="1"/>
        <end position="75"/>
    </location>
</feature>
<dbReference type="EMBL" id="CP001332">
    <property type="protein sequence ID" value="ACO67363.1"/>
    <property type="molecule type" value="Genomic_DNA"/>
</dbReference>
<sequence length="238" mass="25211">MTANGNSRTETPSRGPLDSWLIPSICKKPRSPGQSQPRTNASPRPIAHALPLRPPDPRRVLPSSPPTPAAPKSNELTALTLKGELLVAAILAGAKRCENRSWQIAPGWYALHLGYGQPTEAEENSWRKHWRASEGANPPIPPGIGARLPSRGSIVGAICIGENTKVVSAAAARRCHGGWGDGGWAHGPRVHRIKHVVALKQPVTGVKGKLSTWSVVDESTAGEAAAKAVCDAIKEFTA</sequence>
<evidence type="ECO:0000256" key="1">
    <source>
        <dbReference type="SAM" id="MobiDB-lite"/>
    </source>
</evidence>
<dbReference type="Proteomes" id="UP000002009">
    <property type="component" value="Chromosome 14"/>
</dbReference>
<dbReference type="GeneID" id="8248836"/>
<keyword evidence="3" id="KW-1185">Reference proteome</keyword>
<gene>
    <name evidence="2" type="ORF">MICPUN_63948</name>
</gene>
<evidence type="ECO:0000313" key="3">
    <source>
        <dbReference type="Proteomes" id="UP000002009"/>
    </source>
</evidence>
<evidence type="ECO:0000313" key="2">
    <source>
        <dbReference type="EMBL" id="ACO67363.1"/>
    </source>
</evidence>